<dbReference type="PANTHER" id="PTHR13887">
    <property type="entry name" value="GLUTATHIONE S-TRANSFERASE KAPPA"/>
    <property type="match status" value="1"/>
</dbReference>
<dbReference type="Proteomes" id="UP000631034">
    <property type="component" value="Unassembled WGS sequence"/>
</dbReference>
<protein>
    <submittedName>
        <fullName evidence="8">Thioredoxin domain-containing protein</fullName>
    </submittedName>
</protein>
<proteinExistence type="inferred from homology"/>
<comment type="similarity">
    <text evidence="1">Belongs to the thioredoxin family. DsbA subfamily.</text>
</comment>
<dbReference type="RefSeq" id="WP_192534422.1">
    <property type="nucleotide sequence ID" value="NZ_JACZHT010000004.1"/>
</dbReference>
<evidence type="ECO:0000256" key="2">
    <source>
        <dbReference type="ARBA" id="ARBA00022729"/>
    </source>
</evidence>
<gene>
    <name evidence="8" type="ORF">IHV25_07105</name>
</gene>
<feature type="domain" description="Thioredoxin-like fold" evidence="7">
    <location>
        <begin position="40"/>
        <end position="205"/>
    </location>
</feature>
<evidence type="ECO:0000256" key="6">
    <source>
        <dbReference type="SAM" id="SignalP"/>
    </source>
</evidence>
<dbReference type="Gene3D" id="3.40.30.10">
    <property type="entry name" value="Glutaredoxin"/>
    <property type="match status" value="1"/>
</dbReference>
<keyword evidence="4" id="KW-1015">Disulfide bond</keyword>
<evidence type="ECO:0000256" key="1">
    <source>
        <dbReference type="ARBA" id="ARBA00005791"/>
    </source>
</evidence>
<dbReference type="PANTHER" id="PTHR13887:SF14">
    <property type="entry name" value="DISULFIDE BOND FORMATION PROTEIN D"/>
    <property type="match status" value="1"/>
</dbReference>
<name>A0A8J7CDZ5_9PROT</name>
<keyword evidence="9" id="KW-1185">Reference proteome</keyword>
<dbReference type="InterPro" id="IPR036249">
    <property type="entry name" value="Thioredoxin-like_sf"/>
</dbReference>
<dbReference type="SUPFAM" id="SSF52833">
    <property type="entry name" value="Thioredoxin-like"/>
    <property type="match status" value="1"/>
</dbReference>
<keyword evidence="5" id="KW-0676">Redox-active center</keyword>
<comment type="caution">
    <text evidence="8">The sequence shown here is derived from an EMBL/GenBank/DDBJ whole genome shotgun (WGS) entry which is preliminary data.</text>
</comment>
<sequence>MKIRLSLLILCVLSAVGFGLLSGPARAEAPSAADSAKFPEHVIGRADAPVTVVEYSSILCNHCATFHKDVLPEIRKAYIDTGLVRWVFRDHSLGNPWAMVGAMVLRCAPADMDYALRNSLMENAATWYGATNPLGALKGLVALAGMSPEAVDACVGNPAVLDSIRAGEQEATRLGINSTPSFVISGIDKPLIGFQSFDKFKKALDPLLKKK</sequence>
<evidence type="ECO:0000259" key="7">
    <source>
        <dbReference type="Pfam" id="PF13462"/>
    </source>
</evidence>
<keyword evidence="2 6" id="KW-0732">Signal</keyword>
<dbReference type="AlphaFoldDB" id="A0A8J7CDZ5"/>
<dbReference type="GO" id="GO:0016491">
    <property type="term" value="F:oxidoreductase activity"/>
    <property type="evidence" value="ECO:0007669"/>
    <property type="project" value="UniProtKB-KW"/>
</dbReference>
<dbReference type="EMBL" id="JACZHT010000004">
    <property type="protein sequence ID" value="MBE1237414.1"/>
    <property type="molecule type" value="Genomic_DNA"/>
</dbReference>
<reference evidence="8" key="1">
    <citation type="submission" date="2020-10" db="EMBL/GenBank/DDBJ databases">
        <title>Genome sequence of the unusual species of purple photosynthetic bacteria, Phaeovibrio sulfidiphilus DSM 23193, type strain.</title>
        <authorList>
            <person name="Kyndt J.A."/>
            <person name="Meyer T.E."/>
        </authorList>
    </citation>
    <scope>NUCLEOTIDE SEQUENCE</scope>
    <source>
        <strain evidence="8">DSM 23193</strain>
    </source>
</reference>
<keyword evidence="3" id="KW-0560">Oxidoreductase</keyword>
<evidence type="ECO:0000256" key="5">
    <source>
        <dbReference type="ARBA" id="ARBA00023284"/>
    </source>
</evidence>
<feature type="signal peptide" evidence="6">
    <location>
        <begin position="1"/>
        <end position="27"/>
    </location>
</feature>
<evidence type="ECO:0000256" key="3">
    <source>
        <dbReference type="ARBA" id="ARBA00023002"/>
    </source>
</evidence>
<dbReference type="Pfam" id="PF13462">
    <property type="entry name" value="Thioredoxin_4"/>
    <property type="match status" value="1"/>
</dbReference>
<organism evidence="8 9">
    <name type="scientific">Phaeovibrio sulfidiphilus</name>
    <dbReference type="NCBI Taxonomy" id="1220600"/>
    <lineage>
        <taxon>Bacteria</taxon>
        <taxon>Pseudomonadati</taxon>
        <taxon>Pseudomonadota</taxon>
        <taxon>Alphaproteobacteria</taxon>
        <taxon>Rhodospirillales</taxon>
        <taxon>Rhodospirillaceae</taxon>
        <taxon>Phaeovibrio</taxon>
    </lineage>
</organism>
<dbReference type="InterPro" id="IPR012336">
    <property type="entry name" value="Thioredoxin-like_fold"/>
</dbReference>
<evidence type="ECO:0000313" key="8">
    <source>
        <dbReference type="EMBL" id="MBE1237414.1"/>
    </source>
</evidence>
<evidence type="ECO:0000256" key="4">
    <source>
        <dbReference type="ARBA" id="ARBA00023157"/>
    </source>
</evidence>
<evidence type="ECO:0000313" key="9">
    <source>
        <dbReference type="Proteomes" id="UP000631034"/>
    </source>
</evidence>
<accession>A0A8J7CDZ5</accession>
<feature type="chain" id="PRO_5035232657" evidence="6">
    <location>
        <begin position="28"/>
        <end position="211"/>
    </location>
</feature>